<sequence>MPRYRLVKPYITDTVYESTNYINSARKFYSLLKKTNNRTDFIIKDIDSNQIYTFGIKNRFQFGGNQEQINIPPIASQAAPQAAPQAVQQAVPQAVQQAVQQAAPQAVQQASPQAAPQAVQQAAPQAVQQAAPQAVQQHVQNNQSSQYVDVSSLAKKVKKMEQKINMLEKEKHKGLFNPPKHNNDVCSLQ</sequence>
<reference evidence="1" key="1">
    <citation type="journal article" date="2017" name="Elife">
        <title>The kinetoplastid-infecting Bodo saltans virus (BsV), a window into the most abundant giant viruses in the sea.</title>
        <authorList>
            <person name="Deeg C.M."/>
            <person name="Chow C.-E.T."/>
            <person name="Suttle C.A."/>
        </authorList>
    </citation>
    <scope>NUCLEOTIDE SEQUENCE</scope>
    <source>
        <strain evidence="1">NG1</strain>
    </source>
</reference>
<evidence type="ECO:0000313" key="1">
    <source>
        <dbReference type="EMBL" id="ATZ80757.1"/>
    </source>
</evidence>
<protein>
    <submittedName>
        <fullName evidence="1">Uncharacterized protein</fullName>
    </submittedName>
</protein>
<dbReference type="EMBL" id="MF782455">
    <property type="protein sequence ID" value="ATZ80757.1"/>
    <property type="molecule type" value="Genomic_DNA"/>
</dbReference>
<gene>
    <name evidence="1" type="ORF">BMW23_0711</name>
</gene>
<name>A0A2H4UV66_9VIRU</name>
<proteinExistence type="predicted"/>
<evidence type="ECO:0000313" key="2">
    <source>
        <dbReference type="Proteomes" id="UP000240325"/>
    </source>
</evidence>
<accession>A0A2H4UV66</accession>
<dbReference type="Proteomes" id="UP000240325">
    <property type="component" value="Segment"/>
</dbReference>
<organism evidence="1">
    <name type="scientific">Bodo saltans virus</name>
    <dbReference type="NCBI Taxonomy" id="2024608"/>
    <lineage>
        <taxon>Viruses</taxon>
        <taxon>Varidnaviria</taxon>
        <taxon>Bamfordvirae</taxon>
        <taxon>Nucleocytoviricota</taxon>
        <taxon>Megaviricetes</taxon>
        <taxon>Imitervirales</taxon>
        <taxon>Mimiviridae</taxon>
        <taxon>Klosneuvirinae</taxon>
        <taxon>Theiavirus</taxon>
        <taxon>Theiavirus salishense</taxon>
    </lineage>
</organism>
<keyword evidence="2" id="KW-1185">Reference proteome</keyword>